<sequence length="315" mass="34559">MFLRYFIRRLLYVIPMLLVVTLVVFSLILLIPGDPVVALLGENATAEKVAQLRAELGLDQPILVQYGQWLLKAAQGDLGKSIFTQEVVAETVLERLGVTFQLVTLAVVISFVLGVCFAVASIWRPGSWLDYLARFIGTFGTAVPNFWLAMLLVLLFSVKLDILPATGFVSIHESPLGFLQSVLLPALALGAFGTAQITRQFRSALLEVLDADYIRTAFAKGLGRLAVIWRHGFRNAMLPVVTTVGLLFGNLLGATVVIETVFSIPGLGQLAVNAILQRDFTMLQGVVLVMVTMVLLINLVTDLIYAWLDPRIEFD</sequence>
<keyword evidence="2 7" id="KW-0813">Transport</keyword>
<evidence type="ECO:0000256" key="5">
    <source>
        <dbReference type="ARBA" id="ARBA00022989"/>
    </source>
</evidence>
<organism evidence="9 10">
    <name type="scientific">Bacillus thermozeamaize</name>
    <dbReference type="NCBI Taxonomy" id="230954"/>
    <lineage>
        <taxon>Bacteria</taxon>
        <taxon>Bacillati</taxon>
        <taxon>Bacillota</taxon>
        <taxon>Bacilli</taxon>
        <taxon>Bacillales</taxon>
        <taxon>Bacillaceae</taxon>
        <taxon>Bacillus</taxon>
    </lineage>
</organism>
<evidence type="ECO:0000256" key="6">
    <source>
        <dbReference type="ARBA" id="ARBA00023136"/>
    </source>
</evidence>
<dbReference type="Pfam" id="PF00528">
    <property type="entry name" value="BPD_transp_1"/>
    <property type="match status" value="1"/>
</dbReference>
<comment type="similarity">
    <text evidence="7">Belongs to the binding-protein-dependent transport system permease family.</text>
</comment>
<evidence type="ECO:0000313" key="9">
    <source>
        <dbReference type="EMBL" id="OUM90383.1"/>
    </source>
</evidence>
<accession>A0A1Y3PSQ6</accession>
<dbReference type="GO" id="GO:0005886">
    <property type="term" value="C:plasma membrane"/>
    <property type="evidence" value="ECO:0007669"/>
    <property type="project" value="UniProtKB-SubCell"/>
</dbReference>
<evidence type="ECO:0000256" key="3">
    <source>
        <dbReference type="ARBA" id="ARBA00022475"/>
    </source>
</evidence>
<keyword evidence="6 7" id="KW-0472">Membrane</keyword>
<feature type="domain" description="ABC transmembrane type-1" evidence="8">
    <location>
        <begin position="96"/>
        <end position="301"/>
    </location>
</feature>
<evidence type="ECO:0000256" key="7">
    <source>
        <dbReference type="RuleBase" id="RU363032"/>
    </source>
</evidence>
<comment type="caution">
    <text evidence="9">The sequence shown here is derived from an EMBL/GenBank/DDBJ whole genome shotgun (WGS) entry which is preliminary data.</text>
</comment>
<dbReference type="EMBL" id="LZRT01000019">
    <property type="protein sequence ID" value="OUM90383.1"/>
    <property type="molecule type" value="Genomic_DNA"/>
</dbReference>
<comment type="subcellular location">
    <subcellularLocation>
        <location evidence="1 7">Cell membrane</location>
        <topology evidence="1 7">Multi-pass membrane protein</topology>
    </subcellularLocation>
</comment>
<dbReference type="SUPFAM" id="SSF161098">
    <property type="entry name" value="MetI-like"/>
    <property type="match status" value="1"/>
</dbReference>
<dbReference type="InterPro" id="IPR035906">
    <property type="entry name" value="MetI-like_sf"/>
</dbReference>
<evidence type="ECO:0000313" key="10">
    <source>
        <dbReference type="Proteomes" id="UP000196475"/>
    </source>
</evidence>
<dbReference type="Pfam" id="PF19300">
    <property type="entry name" value="BPD_transp_1_N"/>
    <property type="match status" value="1"/>
</dbReference>
<gene>
    <name evidence="9" type="ORF">BAA01_16205</name>
</gene>
<dbReference type="InterPro" id="IPR045621">
    <property type="entry name" value="BPD_transp_1_N"/>
</dbReference>
<dbReference type="CDD" id="cd06261">
    <property type="entry name" value="TM_PBP2"/>
    <property type="match status" value="1"/>
</dbReference>
<name>A0A1Y3PSQ6_9BACI</name>
<proteinExistence type="inferred from homology"/>
<dbReference type="Gene3D" id="1.10.3720.10">
    <property type="entry name" value="MetI-like"/>
    <property type="match status" value="1"/>
</dbReference>
<keyword evidence="3" id="KW-1003">Cell membrane</keyword>
<dbReference type="InterPro" id="IPR000515">
    <property type="entry name" value="MetI-like"/>
</dbReference>
<dbReference type="GO" id="GO:0055085">
    <property type="term" value="P:transmembrane transport"/>
    <property type="evidence" value="ECO:0007669"/>
    <property type="project" value="InterPro"/>
</dbReference>
<dbReference type="Proteomes" id="UP000196475">
    <property type="component" value="Unassembled WGS sequence"/>
</dbReference>
<dbReference type="AlphaFoldDB" id="A0A1Y3PSQ6"/>
<feature type="transmembrane region" description="Helical" evidence="7">
    <location>
        <begin position="176"/>
        <end position="195"/>
    </location>
</feature>
<evidence type="ECO:0000256" key="4">
    <source>
        <dbReference type="ARBA" id="ARBA00022692"/>
    </source>
</evidence>
<feature type="transmembrane region" description="Helical" evidence="7">
    <location>
        <begin position="12"/>
        <end position="31"/>
    </location>
</feature>
<keyword evidence="4 7" id="KW-0812">Transmembrane</keyword>
<dbReference type="PANTHER" id="PTHR43163">
    <property type="entry name" value="DIPEPTIDE TRANSPORT SYSTEM PERMEASE PROTEIN DPPB-RELATED"/>
    <property type="match status" value="1"/>
</dbReference>
<evidence type="ECO:0000256" key="2">
    <source>
        <dbReference type="ARBA" id="ARBA00022448"/>
    </source>
</evidence>
<evidence type="ECO:0000259" key="8">
    <source>
        <dbReference type="PROSITE" id="PS50928"/>
    </source>
</evidence>
<feature type="transmembrane region" description="Helical" evidence="7">
    <location>
        <begin position="282"/>
        <end position="308"/>
    </location>
</feature>
<feature type="transmembrane region" description="Helical" evidence="7">
    <location>
        <begin position="238"/>
        <end position="262"/>
    </location>
</feature>
<dbReference type="PROSITE" id="PS50928">
    <property type="entry name" value="ABC_TM1"/>
    <property type="match status" value="1"/>
</dbReference>
<keyword evidence="5 7" id="KW-1133">Transmembrane helix</keyword>
<feature type="transmembrane region" description="Helical" evidence="7">
    <location>
        <begin position="135"/>
        <end position="156"/>
    </location>
</feature>
<dbReference type="PANTHER" id="PTHR43163:SF6">
    <property type="entry name" value="DIPEPTIDE TRANSPORT SYSTEM PERMEASE PROTEIN DPPB-RELATED"/>
    <property type="match status" value="1"/>
</dbReference>
<feature type="transmembrane region" description="Helical" evidence="7">
    <location>
        <begin position="102"/>
        <end position="123"/>
    </location>
</feature>
<reference evidence="10" key="1">
    <citation type="submission" date="2016-06" db="EMBL/GenBank/DDBJ databases">
        <authorList>
            <person name="Nascimento L."/>
            <person name="Pereira R.V."/>
            <person name="Martins L.F."/>
            <person name="Quaggio R.B."/>
            <person name="Silva A.M."/>
            <person name="Setubal J.C."/>
        </authorList>
    </citation>
    <scope>NUCLEOTIDE SEQUENCE [LARGE SCALE GENOMIC DNA]</scope>
</reference>
<protein>
    <submittedName>
        <fullName evidence="9">Peptide ABC transporter</fullName>
    </submittedName>
</protein>
<evidence type="ECO:0000256" key="1">
    <source>
        <dbReference type="ARBA" id="ARBA00004651"/>
    </source>
</evidence>